<dbReference type="InterPro" id="IPR011009">
    <property type="entry name" value="Kinase-like_dom_sf"/>
</dbReference>
<comment type="caution">
    <text evidence="3">The sequence shown here is derived from an EMBL/GenBank/DDBJ whole genome shotgun (WGS) entry which is preliminary data.</text>
</comment>
<evidence type="ECO:0008006" key="5">
    <source>
        <dbReference type="Google" id="ProtNLM"/>
    </source>
</evidence>
<protein>
    <recommendedName>
        <fullName evidence="5">Protein kinase domain-containing protein</fullName>
    </recommendedName>
</protein>
<evidence type="ECO:0000256" key="1">
    <source>
        <dbReference type="ARBA" id="ARBA00022741"/>
    </source>
</evidence>
<keyword evidence="2" id="KW-0067">ATP-binding</keyword>
<proteinExistence type="predicted"/>
<dbReference type="Proteomes" id="UP001396334">
    <property type="component" value="Unassembled WGS sequence"/>
</dbReference>
<dbReference type="InterPro" id="IPR050117">
    <property type="entry name" value="MAPK"/>
</dbReference>
<accession>A0ABR2QVR4</accession>
<dbReference type="PANTHER" id="PTHR24055">
    <property type="entry name" value="MITOGEN-ACTIVATED PROTEIN KINASE"/>
    <property type="match status" value="1"/>
</dbReference>
<keyword evidence="1" id="KW-0547">Nucleotide-binding</keyword>
<dbReference type="Gene3D" id="3.30.200.20">
    <property type="entry name" value="Phosphorylase Kinase, domain 1"/>
    <property type="match status" value="1"/>
</dbReference>
<evidence type="ECO:0000313" key="4">
    <source>
        <dbReference type="Proteomes" id="UP001396334"/>
    </source>
</evidence>
<organism evidence="3 4">
    <name type="scientific">Hibiscus sabdariffa</name>
    <name type="common">roselle</name>
    <dbReference type="NCBI Taxonomy" id="183260"/>
    <lineage>
        <taxon>Eukaryota</taxon>
        <taxon>Viridiplantae</taxon>
        <taxon>Streptophyta</taxon>
        <taxon>Embryophyta</taxon>
        <taxon>Tracheophyta</taxon>
        <taxon>Spermatophyta</taxon>
        <taxon>Magnoliopsida</taxon>
        <taxon>eudicotyledons</taxon>
        <taxon>Gunneridae</taxon>
        <taxon>Pentapetalae</taxon>
        <taxon>rosids</taxon>
        <taxon>malvids</taxon>
        <taxon>Malvales</taxon>
        <taxon>Malvaceae</taxon>
        <taxon>Malvoideae</taxon>
        <taxon>Hibiscus</taxon>
    </lineage>
</organism>
<dbReference type="SUPFAM" id="SSF56112">
    <property type="entry name" value="Protein kinase-like (PK-like)"/>
    <property type="match status" value="1"/>
</dbReference>
<keyword evidence="4" id="KW-1185">Reference proteome</keyword>
<reference evidence="3 4" key="1">
    <citation type="journal article" date="2024" name="G3 (Bethesda)">
        <title>Genome assembly of Hibiscus sabdariffa L. provides insights into metabolisms of medicinal natural products.</title>
        <authorList>
            <person name="Kim T."/>
        </authorList>
    </citation>
    <scope>NUCLEOTIDE SEQUENCE [LARGE SCALE GENOMIC DNA]</scope>
    <source>
        <strain evidence="3">TK-2024</strain>
        <tissue evidence="3">Old leaves</tissue>
    </source>
</reference>
<evidence type="ECO:0000256" key="2">
    <source>
        <dbReference type="ARBA" id="ARBA00022840"/>
    </source>
</evidence>
<evidence type="ECO:0000313" key="3">
    <source>
        <dbReference type="EMBL" id="KAK9004769.1"/>
    </source>
</evidence>
<dbReference type="EMBL" id="JBBPBN010000030">
    <property type="protein sequence ID" value="KAK9004769.1"/>
    <property type="molecule type" value="Genomic_DNA"/>
</dbReference>
<gene>
    <name evidence="3" type="ORF">V6N11_042225</name>
</gene>
<dbReference type="Gene3D" id="1.10.510.10">
    <property type="entry name" value="Transferase(Phosphotransferase) domain 1"/>
    <property type="match status" value="1"/>
</dbReference>
<name>A0ABR2QVR4_9ROSI</name>
<sequence length="145" mass="16248">MEFFTEYGEANMHKILEVIRKRSYGVVCAALDMHTGEIVAIKKMLPPSKGEFKDIFVVFELMKPFVLAVSCGPNVYIDNSNMDILLNIGYAPAIDIWSIGCIFAEVVTGKPLFPGKIIVHQFESITDHFRTRSAETTGSSLMQIR</sequence>